<gene>
    <name evidence="3" type="primary">LOC111137210</name>
</gene>
<keyword evidence="1" id="KW-1133">Transmembrane helix</keyword>
<dbReference type="OrthoDB" id="6212413at2759"/>
<evidence type="ECO:0000313" key="3">
    <source>
        <dbReference type="RefSeq" id="XP_022344272.1"/>
    </source>
</evidence>
<dbReference type="GeneID" id="111137210"/>
<evidence type="ECO:0000256" key="1">
    <source>
        <dbReference type="SAM" id="Phobius"/>
    </source>
</evidence>
<accession>A0A8B8EWH1</accession>
<name>A0A8B8EWH1_CRAVI</name>
<dbReference type="AlphaFoldDB" id="A0A8B8EWH1"/>
<keyword evidence="1" id="KW-0472">Membrane</keyword>
<dbReference type="Proteomes" id="UP000694844">
    <property type="component" value="Chromosome 5"/>
</dbReference>
<organism evidence="2 3">
    <name type="scientific">Crassostrea virginica</name>
    <name type="common">Eastern oyster</name>
    <dbReference type="NCBI Taxonomy" id="6565"/>
    <lineage>
        <taxon>Eukaryota</taxon>
        <taxon>Metazoa</taxon>
        <taxon>Spiralia</taxon>
        <taxon>Lophotrochozoa</taxon>
        <taxon>Mollusca</taxon>
        <taxon>Bivalvia</taxon>
        <taxon>Autobranchia</taxon>
        <taxon>Pteriomorphia</taxon>
        <taxon>Ostreida</taxon>
        <taxon>Ostreoidea</taxon>
        <taxon>Ostreidae</taxon>
        <taxon>Crassostrea</taxon>
    </lineage>
</organism>
<dbReference type="RefSeq" id="XP_022344272.1">
    <property type="nucleotide sequence ID" value="XM_022488564.1"/>
</dbReference>
<feature type="transmembrane region" description="Helical" evidence="1">
    <location>
        <begin position="131"/>
        <end position="151"/>
    </location>
</feature>
<keyword evidence="1" id="KW-0812">Transmembrane</keyword>
<sequence length="178" mass="19703">MDLRLCPLTTESRSLRSRQIQCDGVNNYHCLKSVNDGQLRELCTSPIWIEAGKCPVYSSTGHLDSKACHSTILKECPSNVYRSNEAFNYLACLPVNGDSATTDKNGGNITPWQNNTTVPGDGGVNGSDHTAVYVVVFLLLFFVVVGLGFALKKRKYIQRWTSGLGKFICLLLKCYIFL</sequence>
<proteinExistence type="predicted"/>
<reference evidence="3" key="1">
    <citation type="submission" date="2025-08" db="UniProtKB">
        <authorList>
            <consortium name="RefSeq"/>
        </authorList>
    </citation>
    <scope>IDENTIFICATION</scope>
    <source>
        <tissue evidence="3">Whole sample</tissue>
    </source>
</reference>
<dbReference type="KEGG" id="cvn:111137210"/>
<protein>
    <submittedName>
        <fullName evidence="3">Uncharacterized protein LOC111137210</fullName>
    </submittedName>
</protein>
<keyword evidence="2" id="KW-1185">Reference proteome</keyword>
<evidence type="ECO:0000313" key="2">
    <source>
        <dbReference type="Proteomes" id="UP000694844"/>
    </source>
</evidence>